<evidence type="ECO:0000313" key="2">
    <source>
        <dbReference type="Proteomes" id="UP000095392"/>
    </source>
</evidence>
<organism evidence="1 2">
    <name type="scientific">Alteromonas macleodii</name>
    <name type="common">Pseudoalteromonas macleodii</name>
    <dbReference type="NCBI Taxonomy" id="28108"/>
    <lineage>
        <taxon>Bacteria</taxon>
        <taxon>Pseudomonadati</taxon>
        <taxon>Pseudomonadota</taxon>
        <taxon>Gammaproteobacteria</taxon>
        <taxon>Alteromonadales</taxon>
        <taxon>Alteromonadaceae</taxon>
        <taxon>Alteromonas/Salinimonas group</taxon>
        <taxon>Alteromonas</taxon>
    </lineage>
</organism>
<evidence type="ECO:0000313" key="1">
    <source>
        <dbReference type="EMBL" id="OES23857.1"/>
    </source>
</evidence>
<dbReference type="EMBL" id="MIPY01000076">
    <property type="protein sequence ID" value="OES23857.1"/>
    <property type="molecule type" value="Genomic_DNA"/>
</dbReference>
<sequence>MEQKGEYLVNIWVLVVVLKQYPVLRCNPLRFKTLRPM</sequence>
<gene>
    <name evidence="1" type="ORF">BFV95_4942</name>
</gene>
<comment type="caution">
    <text evidence="1">The sequence shown here is derived from an EMBL/GenBank/DDBJ whole genome shotgun (WGS) entry which is preliminary data.</text>
</comment>
<dbReference type="Proteomes" id="UP000095392">
    <property type="component" value="Unassembled WGS sequence"/>
</dbReference>
<proteinExistence type="predicted"/>
<accession>A0AB36FM95</accession>
<protein>
    <submittedName>
        <fullName evidence="1">Uncharacterized protein</fullName>
    </submittedName>
</protein>
<keyword evidence="2" id="KW-1185">Reference proteome</keyword>
<name>A0AB36FM95_ALTMA</name>
<dbReference type="AlphaFoldDB" id="A0AB36FM95"/>
<reference evidence="1 2" key="1">
    <citation type="submission" date="2016-09" db="EMBL/GenBank/DDBJ databases">
        <title>Draft Genome Sequence of four Alteromonas macleodii strains isolated from copper coupons and grown long-term at elevated copper levels.</title>
        <authorList>
            <person name="Cusick K."/>
            <person name="Dale J."/>
            <person name="Little B."/>
            <person name="Biffinger J."/>
        </authorList>
    </citation>
    <scope>NUCLEOTIDE SEQUENCE [LARGE SCALE GENOMIC DNA]</scope>
    <source>
        <strain evidence="1 2">KCP01</strain>
    </source>
</reference>